<feature type="region of interest" description="Disordered" evidence="2">
    <location>
        <begin position="260"/>
        <end position="296"/>
    </location>
</feature>
<dbReference type="GO" id="GO:0000793">
    <property type="term" value="C:condensed chromosome"/>
    <property type="evidence" value="ECO:0007669"/>
    <property type="project" value="TreeGrafter"/>
</dbReference>
<feature type="region of interest" description="Disordered" evidence="2">
    <location>
        <begin position="1173"/>
        <end position="1194"/>
    </location>
</feature>
<feature type="region of interest" description="Disordered" evidence="2">
    <location>
        <begin position="1102"/>
        <end position="1142"/>
    </location>
</feature>
<feature type="region of interest" description="Disordered" evidence="2">
    <location>
        <begin position="630"/>
        <end position="704"/>
    </location>
</feature>
<evidence type="ECO:0000313" key="3">
    <source>
        <dbReference type="EMBL" id="SPO43935.1"/>
    </source>
</evidence>
<feature type="compositionally biased region" description="Low complexity" evidence="2">
    <location>
        <begin position="1"/>
        <end position="15"/>
    </location>
</feature>
<feature type="region of interest" description="Disordered" evidence="2">
    <location>
        <begin position="517"/>
        <end position="610"/>
    </location>
</feature>
<dbReference type="GO" id="GO:0007076">
    <property type="term" value="P:mitotic chromosome condensation"/>
    <property type="evidence" value="ECO:0007669"/>
    <property type="project" value="TreeGrafter"/>
</dbReference>
<feature type="compositionally biased region" description="Basic residues" evidence="2">
    <location>
        <begin position="150"/>
        <end position="162"/>
    </location>
</feature>
<dbReference type="Proteomes" id="UP000325008">
    <property type="component" value="Unassembled WGS sequence"/>
</dbReference>
<dbReference type="GO" id="GO:0000796">
    <property type="term" value="C:condensin complex"/>
    <property type="evidence" value="ECO:0007669"/>
    <property type="project" value="TreeGrafter"/>
</dbReference>
<evidence type="ECO:0000256" key="2">
    <source>
        <dbReference type="SAM" id="MobiDB-lite"/>
    </source>
</evidence>
<comment type="caution">
    <text evidence="3">The sequence shown here is derived from an EMBL/GenBank/DDBJ whole genome shotgun (WGS) entry which is preliminary data.</text>
</comment>
<sequence length="1618" mass="170431">MSTPTANAAASTSASTRDRGDQILSAKKKLKSYRAKQALMAQKRSSISSSHSRTESGSRTNDSVQSSAVAQALSNQIASQASTPTASSTDTAPAHARSASRTGHARGHSRAGSISITPNALWSQAQIIASSSTAAQSRPTSTVGPSVVHARSHSRSHSRNLSRARPLSIAMLGAKKQDPVVLAIEHSADTDDTDASTSAPTSADSANVAPQRLSQQYLDSAALFGGPATPSFRPASSASAKRLSNVIPVSPALFDGAAGRSNTAPIAPSPSAPNSRHSRRISRHARTPSVSTKRESMEIMGGLGAGLGLDMPPATSPMHATTSTRRRSSRMSNLPSASLLFGAPDSSSTATTAPARDGLQQWDWRKAIADAAEQADESADDRLTALEKLEGRAAPVQKPHTDSASSESKGSRASKRLSSHARTESIQIPNLDEIHQNEIKERRASWNQLAASFTDAAASTPTSATFASTSSRRHSWGINSLAPPSSAPLLAAGFSSPALSSSYLASPARPDSMIARAESPQPEGLGTLMEEEEEDDASPTRERASLDMPTDGRTSAEHELRKQRREAEDEIVKRNRRTSLAPKPLKLKSRPPSLYLTPSQRNGLVTSPSMPNFAISPLLPASIADEATPKAAPAVLSDTDVSQSETTDSLPSRSATCPDLSKIVQSPEEDSTDSVLQAQSEPANAPAAQASATVSKAHTAPADEQRRLEELQQQILRDHRRSFIAPSAAPSTTPSTAESGSASSASSSSRQGMRTLRLGSQASLAAIMESGASSGSGASVASVSASAQRRRSLIMGPSTASLVSGSSSRDSDFAAALAGSSGSSRAARRSSIIYKPATATVPESSSPHSASDSIVSLGGVPLAVHDELKLKANRDAALLESTKKQVETLERELANETDRGARERAELEQWNMDKEEHLFDRAQRAETAASHAEQAAAALRAELDQAKEQLEDLHAEREVLQDDIEGWRSRCQDLEKTLRTEKVKSDDARKLRAAARLRIKQLTDAIERTGAEVPADDLGVLAALDQPQIDLAAVLRSPNLGAVSPNLSATPRLSPSIGSEEAPPQITKLLADMRQQIFNLAGSLEHERKQHLHSKEEIARLQQEAQQPIAKAGVEQSFSSADESRDGTYSNSDSFSSARRSSGVLGKNKRHVFAYDSSMGSFGQSQSSASLSMTATDDTAVTDNESDLSDSFSTKLPASASDSELVGLGMGSLQTLDEIEEVSEVSESVEGSNGTLSAALDKNSTIDAPHSPAWIDVEAGSMDACRPSMDMSESSFGASYQDAEVAPPTPDLYRSGEGYLGHAEGFGVAGAAVSADHSVNASSASSSGESHAAPSTPPPHARLAEAEQVRSPSPRPEFHRDWSFEWGKSRSRQLASSQDSVEDFFGILREDRLPALSTSDEALDLPPIVVQGNGAILPTARINKDGKPVYGGAATRAASVWGGRRPPVARSAYLRESFDSTAAVPRPATSSALQHAYGHEAHASSASSLAALGSRALSRMSLQGLTGAFSGLSGYLTNQSGAAVTAAAAATQMCNAQTKPGFAPGAFPLHTDVLEEEERAPVGWITQRRLDEDDEVPARSQAARRYVRKSAVPPPAPTAVWLLDFARSTAHAGPLFNL</sequence>
<feature type="compositionally biased region" description="Polar residues" evidence="2">
    <location>
        <begin position="639"/>
        <end position="655"/>
    </location>
</feature>
<dbReference type="GO" id="GO:0003682">
    <property type="term" value="F:chromatin binding"/>
    <property type="evidence" value="ECO:0007669"/>
    <property type="project" value="TreeGrafter"/>
</dbReference>
<feature type="compositionally biased region" description="Low complexity" evidence="2">
    <location>
        <begin position="725"/>
        <end position="749"/>
    </location>
</feature>
<feature type="compositionally biased region" description="Low complexity" evidence="2">
    <location>
        <begin position="1130"/>
        <end position="1142"/>
    </location>
</feature>
<dbReference type="RefSeq" id="XP_014658002.1">
    <property type="nucleotide sequence ID" value="XM_014802516.1"/>
</dbReference>
<gene>
    <name evidence="3" type="ORF">PSANT_01620</name>
</gene>
<feature type="compositionally biased region" description="Polar residues" evidence="2">
    <location>
        <begin position="1177"/>
        <end position="1194"/>
    </location>
</feature>
<organism evidence="3 4">
    <name type="scientific">Pseudozyma antarctica</name>
    <name type="common">Yeast</name>
    <name type="synonym">Candida antarctica</name>
    <dbReference type="NCBI Taxonomy" id="84753"/>
    <lineage>
        <taxon>Eukaryota</taxon>
        <taxon>Fungi</taxon>
        <taxon>Dikarya</taxon>
        <taxon>Basidiomycota</taxon>
        <taxon>Ustilaginomycotina</taxon>
        <taxon>Ustilaginomycetes</taxon>
        <taxon>Ustilaginales</taxon>
        <taxon>Ustilaginaceae</taxon>
        <taxon>Moesziomyces</taxon>
    </lineage>
</organism>
<dbReference type="PANTHER" id="PTHR43941">
    <property type="entry name" value="STRUCTURAL MAINTENANCE OF CHROMOSOMES PROTEIN 2"/>
    <property type="match status" value="1"/>
</dbReference>
<name>A0A5C3FJH6_PSEA2</name>
<dbReference type="EMBL" id="OOIQ01000003">
    <property type="protein sequence ID" value="SPO43935.1"/>
    <property type="molecule type" value="Genomic_DNA"/>
</dbReference>
<feature type="region of interest" description="Disordered" evidence="2">
    <location>
        <begin position="308"/>
        <end position="332"/>
    </location>
</feature>
<feature type="compositionally biased region" description="Low complexity" evidence="2">
    <location>
        <begin position="44"/>
        <end position="96"/>
    </location>
</feature>
<feature type="region of interest" description="Disordered" evidence="2">
    <location>
        <begin position="132"/>
        <end position="164"/>
    </location>
</feature>
<feature type="region of interest" description="Disordered" evidence="2">
    <location>
        <begin position="189"/>
        <end position="208"/>
    </location>
</feature>
<dbReference type="GO" id="GO:0000785">
    <property type="term" value="C:chromatin"/>
    <property type="evidence" value="ECO:0007669"/>
    <property type="project" value="TreeGrafter"/>
</dbReference>
<reference evidence="3" key="1">
    <citation type="submission" date="2018-03" db="EMBL/GenBank/DDBJ databases">
        <authorList>
            <person name="Guldener U."/>
        </authorList>
    </citation>
    <scope>NUCLEOTIDE SEQUENCE [LARGE SCALE GENOMIC DNA]</scope>
    <source>
        <strain evidence="3">ATCC34888</strain>
    </source>
</reference>
<feature type="region of interest" description="Disordered" evidence="2">
    <location>
        <begin position="725"/>
        <end position="753"/>
    </location>
</feature>
<feature type="compositionally biased region" description="Polar residues" evidence="2">
    <location>
        <begin position="596"/>
        <end position="610"/>
    </location>
</feature>
<feature type="compositionally biased region" description="Low complexity" evidence="2">
    <location>
        <begin position="677"/>
        <end position="692"/>
    </location>
</feature>
<dbReference type="OrthoDB" id="2528184at2759"/>
<feature type="compositionally biased region" description="Low complexity" evidence="2">
    <location>
        <begin position="579"/>
        <end position="594"/>
    </location>
</feature>
<feature type="compositionally biased region" description="Low complexity" evidence="2">
    <location>
        <begin position="195"/>
        <end position="206"/>
    </location>
</feature>
<keyword evidence="4" id="KW-1185">Reference proteome</keyword>
<protein>
    <submittedName>
        <fullName evidence="3">Uncharacterized protein</fullName>
    </submittedName>
</protein>
<feature type="compositionally biased region" description="Basic and acidic residues" evidence="2">
    <location>
        <begin position="554"/>
        <end position="573"/>
    </location>
</feature>
<feature type="region of interest" description="Disordered" evidence="2">
    <location>
        <begin position="1320"/>
        <end position="1357"/>
    </location>
</feature>
<feature type="coiled-coil region" evidence="1">
    <location>
        <begin position="872"/>
        <end position="977"/>
    </location>
</feature>
<accession>A0A5C3FJH6</accession>
<feature type="compositionally biased region" description="Low complexity" evidence="2">
    <location>
        <begin position="1320"/>
        <end position="1334"/>
    </location>
</feature>
<proteinExistence type="predicted"/>
<feature type="compositionally biased region" description="Basic residues" evidence="2">
    <location>
        <begin position="276"/>
        <end position="286"/>
    </location>
</feature>
<keyword evidence="1" id="KW-0175">Coiled coil</keyword>
<evidence type="ECO:0000313" key="4">
    <source>
        <dbReference type="Proteomes" id="UP000325008"/>
    </source>
</evidence>
<feature type="region of interest" description="Disordered" evidence="2">
    <location>
        <begin position="390"/>
        <end position="434"/>
    </location>
</feature>
<evidence type="ECO:0000256" key="1">
    <source>
        <dbReference type="SAM" id="Coils"/>
    </source>
</evidence>
<dbReference type="PANTHER" id="PTHR43941:SF1">
    <property type="entry name" value="STRUCTURAL MAINTENANCE OF CHROMOSOMES PROTEIN 2"/>
    <property type="match status" value="1"/>
</dbReference>
<feature type="region of interest" description="Disordered" evidence="2">
    <location>
        <begin position="1"/>
        <end position="112"/>
    </location>
</feature>